<dbReference type="AlphaFoldDB" id="A0A2M7XBF3"/>
<accession>A0A2M7XBF3</accession>
<gene>
    <name evidence="1" type="ORF">CO174_04340</name>
</gene>
<comment type="caution">
    <text evidence="1">The sequence shown here is derived from an EMBL/GenBank/DDBJ whole genome shotgun (WGS) entry which is preliminary data.</text>
</comment>
<sequence length="92" mass="10583">MFSAVRSDQFKQRHVQKSRCKSEDVLSKSKKAINKLNAKKLGLLFDLIIEVDDTSRHAILLLKCKEMNFGRYVGAEEKVMQQRYGSCNGFEV</sequence>
<protein>
    <submittedName>
        <fullName evidence="1">Uncharacterized protein</fullName>
    </submittedName>
</protein>
<dbReference type="EMBL" id="PFWU01000046">
    <property type="protein sequence ID" value="PJA45228.1"/>
    <property type="molecule type" value="Genomic_DNA"/>
</dbReference>
<proteinExistence type="predicted"/>
<organism evidence="1 2">
    <name type="scientific">Candidatus Uhrbacteria bacterium CG_4_9_14_3_um_filter_50_9</name>
    <dbReference type="NCBI Taxonomy" id="1975035"/>
    <lineage>
        <taxon>Bacteria</taxon>
        <taxon>Candidatus Uhriibacteriota</taxon>
    </lineage>
</organism>
<evidence type="ECO:0000313" key="1">
    <source>
        <dbReference type="EMBL" id="PJA45228.1"/>
    </source>
</evidence>
<dbReference type="Proteomes" id="UP000229385">
    <property type="component" value="Unassembled WGS sequence"/>
</dbReference>
<evidence type="ECO:0000313" key="2">
    <source>
        <dbReference type="Proteomes" id="UP000229385"/>
    </source>
</evidence>
<reference evidence="2" key="1">
    <citation type="submission" date="2017-09" db="EMBL/GenBank/DDBJ databases">
        <title>Depth-based differentiation of microbial function through sediment-hosted aquifers and enrichment of novel symbionts in the deep terrestrial subsurface.</title>
        <authorList>
            <person name="Probst A.J."/>
            <person name="Ladd B."/>
            <person name="Jarett J.K."/>
            <person name="Geller-Mcgrath D.E."/>
            <person name="Sieber C.M.K."/>
            <person name="Emerson J.B."/>
            <person name="Anantharaman K."/>
            <person name="Thomas B.C."/>
            <person name="Malmstrom R."/>
            <person name="Stieglmeier M."/>
            <person name="Klingl A."/>
            <person name="Woyke T."/>
            <person name="Ryan C.M."/>
            <person name="Banfield J.F."/>
        </authorList>
    </citation>
    <scope>NUCLEOTIDE SEQUENCE [LARGE SCALE GENOMIC DNA]</scope>
</reference>
<name>A0A2M7XBF3_9BACT</name>